<feature type="region of interest" description="Disordered" evidence="2">
    <location>
        <begin position="235"/>
        <end position="264"/>
    </location>
</feature>
<name>A0A7X6KTJ2_9CELL</name>
<accession>A0A7X6KTJ2</accession>
<gene>
    <name evidence="3" type="ORF">HGA03_04265</name>
</gene>
<comment type="caution">
    <text evidence="3">The sequence shown here is derived from an EMBL/GenBank/DDBJ whole genome shotgun (WGS) entry which is preliminary data.</text>
</comment>
<evidence type="ECO:0008006" key="5">
    <source>
        <dbReference type="Google" id="ProtNLM"/>
    </source>
</evidence>
<keyword evidence="4" id="KW-1185">Reference proteome</keyword>
<keyword evidence="1" id="KW-0175">Coiled coil</keyword>
<dbReference type="AlphaFoldDB" id="A0A7X6KTJ2"/>
<proteinExistence type="predicted"/>
<dbReference type="Proteomes" id="UP000581206">
    <property type="component" value="Unassembled WGS sequence"/>
</dbReference>
<feature type="region of interest" description="Disordered" evidence="2">
    <location>
        <begin position="123"/>
        <end position="158"/>
    </location>
</feature>
<sequence>MRRSTTTFWALGTAVLAVLVAAGAWFLAIDPVLAQASEDRTATEDALARNDLLELEITKLQEQATHLDEYKAQLAELRQEIPATGDVSGLTTYLQSLADAAGVTVTVLEPGVPQELAVAAGVTTDSGTATEDGSSDDAADDTTADDTGTTDTADSDEGSAKGMYLIGVNITTVGTYDATRTFLTSLQTGNGRLFLVYGLDAQTQDDEGASGGRPATARGDVELAINGYAYLLPESGTPAVDDSAVDEGELPVPTDQPNPFLPVG</sequence>
<evidence type="ECO:0000313" key="3">
    <source>
        <dbReference type="EMBL" id="NKY21873.1"/>
    </source>
</evidence>
<reference evidence="3 4" key="1">
    <citation type="submission" date="2020-04" db="EMBL/GenBank/DDBJ databases">
        <title>MicrobeNet Type strains.</title>
        <authorList>
            <person name="Nicholson A.C."/>
        </authorList>
    </citation>
    <scope>NUCLEOTIDE SEQUENCE [LARGE SCALE GENOMIC DNA]</scope>
    <source>
        <strain evidence="3 4">ATCC BAA-788</strain>
    </source>
</reference>
<feature type="compositionally biased region" description="Acidic residues" evidence="2">
    <location>
        <begin position="133"/>
        <end position="144"/>
    </location>
</feature>
<dbReference type="EMBL" id="JAAXOX010000002">
    <property type="protein sequence ID" value="NKY21873.1"/>
    <property type="molecule type" value="Genomic_DNA"/>
</dbReference>
<feature type="compositionally biased region" description="Pro residues" evidence="2">
    <location>
        <begin position="254"/>
        <end position="264"/>
    </location>
</feature>
<evidence type="ECO:0000256" key="1">
    <source>
        <dbReference type="SAM" id="Coils"/>
    </source>
</evidence>
<organism evidence="3 4">
    <name type="scientific">Cellulomonas denverensis</name>
    <dbReference type="NCBI Taxonomy" id="264297"/>
    <lineage>
        <taxon>Bacteria</taxon>
        <taxon>Bacillati</taxon>
        <taxon>Actinomycetota</taxon>
        <taxon>Actinomycetes</taxon>
        <taxon>Micrococcales</taxon>
        <taxon>Cellulomonadaceae</taxon>
        <taxon>Cellulomonas</taxon>
    </lineage>
</organism>
<protein>
    <recommendedName>
        <fullName evidence="5">Pilus assembly protein PilO</fullName>
    </recommendedName>
</protein>
<dbReference type="RefSeq" id="WP_168629004.1">
    <property type="nucleotide sequence ID" value="NZ_BONL01000002.1"/>
</dbReference>
<evidence type="ECO:0000256" key="2">
    <source>
        <dbReference type="SAM" id="MobiDB-lite"/>
    </source>
</evidence>
<feature type="coiled-coil region" evidence="1">
    <location>
        <begin position="43"/>
        <end position="80"/>
    </location>
</feature>
<evidence type="ECO:0000313" key="4">
    <source>
        <dbReference type="Proteomes" id="UP000581206"/>
    </source>
</evidence>